<dbReference type="PANTHER" id="PTHR12124:SF47">
    <property type="entry name" value="EXOSOME COMPONENT 10"/>
    <property type="match status" value="1"/>
</dbReference>
<dbReference type="Pfam" id="PF01612">
    <property type="entry name" value="DNA_pol_A_exo1"/>
    <property type="match status" value="1"/>
</dbReference>
<evidence type="ECO:0000256" key="1">
    <source>
        <dbReference type="ARBA" id="ARBA00004123"/>
    </source>
</evidence>
<dbReference type="Pfam" id="PF00570">
    <property type="entry name" value="HRDC"/>
    <property type="match status" value="1"/>
</dbReference>
<feature type="compositionally biased region" description="Low complexity" evidence="6">
    <location>
        <begin position="249"/>
        <end position="259"/>
    </location>
</feature>
<gene>
    <name evidence="9" type="ORF">SCLCIDRAFT_1210925</name>
</gene>
<dbReference type="GO" id="GO:0071038">
    <property type="term" value="P:TRAMP-dependent tRNA surveillance pathway"/>
    <property type="evidence" value="ECO:0007669"/>
    <property type="project" value="TreeGrafter"/>
</dbReference>
<keyword evidence="3" id="KW-0271">Exosome</keyword>
<evidence type="ECO:0000256" key="6">
    <source>
        <dbReference type="SAM" id="MobiDB-lite"/>
    </source>
</evidence>
<reference evidence="9 10" key="1">
    <citation type="submission" date="2014-04" db="EMBL/GenBank/DDBJ databases">
        <authorList>
            <consortium name="DOE Joint Genome Institute"/>
            <person name="Kuo A."/>
            <person name="Kohler A."/>
            <person name="Nagy L.G."/>
            <person name="Floudas D."/>
            <person name="Copeland A."/>
            <person name="Barry K.W."/>
            <person name="Cichocki N."/>
            <person name="Veneault-Fourrey C."/>
            <person name="LaButti K."/>
            <person name="Lindquist E.A."/>
            <person name="Lipzen A."/>
            <person name="Lundell T."/>
            <person name="Morin E."/>
            <person name="Murat C."/>
            <person name="Sun H."/>
            <person name="Tunlid A."/>
            <person name="Henrissat B."/>
            <person name="Grigoriev I.V."/>
            <person name="Hibbett D.S."/>
            <person name="Martin F."/>
            <person name="Nordberg H.P."/>
            <person name="Cantor M.N."/>
            <person name="Hua S.X."/>
        </authorList>
    </citation>
    <scope>NUCLEOTIDE SEQUENCE [LARGE SCALE GENOMIC DNA]</scope>
    <source>
        <strain evidence="9 10">Foug A</strain>
    </source>
</reference>
<evidence type="ECO:0000313" key="10">
    <source>
        <dbReference type="Proteomes" id="UP000053989"/>
    </source>
</evidence>
<keyword evidence="4" id="KW-0539">Nucleus</keyword>
<dbReference type="InterPro" id="IPR002562">
    <property type="entry name" value="3'-5'_exonuclease_dom"/>
</dbReference>
<dbReference type="Gene3D" id="1.10.150.80">
    <property type="entry name" value="HRDC domain"/>
    <property type="match status" value="1"/>
</dbReference>
<dbReference type="GO" id="GO:0000166">
    <property type="term" value="F:nucleotide binding"/>
    <property type="evidence" value="ECO:0007669"/>
    <property type="project" value="InterPro"/>
</dbReference>
<dbReference type="Proteomes" id="UP000053989">
    <property type="component" value="Unassembled WGS sequence"/>
</dbReference>
<dbReference type="PROSITE" id="PS50967">
    <property type="entry name" value="HRDC"/>
    <property type="match status" value="1"/>
</dbReference>
<dbReference type="SUPFAM" id="SSF53098">
    <property type="entry name" value="Ribonuclease H-like"/>
    <property type="match status" value="1"/>
</dbReference>
<dbReference type="GO" id="GO:0071037">
    <property type="term" value="P:nuclear polyadenylation-dependent snRNA catabolic process"/>
    <property type="evidence" value="ECO:0007669"/>
    <property type="project" value="TreeGrafter"/>
</dbReference>
<feature type="region of interest" description="Disordered" evidence="6">
    <location>
        <begin position="751"/>
        <end position="803"/>
    </location>
</feature>
<dbReference type="Gene3D" id="3.30.420.10">
    <property type="entry name" value="Ribonuclease H-like superfamily/Ribonuclease H"/>
    <property type="match status" value="1"/>
</dbReference>
<dbReference type="STRING" id="1036808.A0A0C3EG29"/>
<feature type="region of interest" description="Disordered" evidence="6">
    <location>
        <begin position="862"/>
        <end position="881"/>
    </location>
</feature>
<dbReference type="GO" id="GO:0071044">
    <property type="term" value="P:histone mRNA catabolic process"/>
    <property type="evidence" value="ECO:0007669"/>
    <property type="project" value="TreeGrafter"/>
</dbReference>
<dbReference type="GO" id="GO:0005730">
    <property type="term" value="C:nucleolus"/>
    <property type="evidence" value="ECO:0007669"/>
    <property type="project" value="TreeGrafter"/>
</dbReference>
<dbReference type="InterPro" id="IPR002121">
    <property type="entry name" value="HRDC_dom"/>
</dbReference>
<accession>A0A0C3EG29</accession>
<dbReference type="AlphaFoldDB" id="A0A0C3EG29"/>
<dbReference type="InterPro" id="IPR012588">
    <property type="entry name" value="Exosome-assoc_fac_Rrp6_N"/>
</dbReference>
<proteinExistence type="inferred from homology"/>
<evidence type="ECO:0000256" key="4">
    <source>
        <dbReference type="ARBA" id="ARBA00023242"/>
    </source>
</evidence>
<dbReference type="EMBL" id="KN822015">
    <property type="protein sequence ID" value="KIM66881.1"/>
    <property type="molecule type" value="Genomic_DNA"/>
</dbReference>
<dbReference type="Pfam" id="PF08066">
    <property type="entry name" value="PMC2NT"/>
    <property type="match status" value="1"/>
</dbReference>
<dbReference type="GO" id="GO:0071035">
    <property type="term" value="P:nuclear polyadenylation-dependent rRNA catabolic process"/>
    <property type="evidence" value="ECO:0007669"/>
    <property type="project" value="TreeGrafter"/>
</dbReference>
<dbReference type="InterPro" id="IPR036397">
    <property type="entry name" value="RNaseH_sf"/>
</dbReference>
<evidence type="ECO:0000256" key="2">
    <source>
        <dbReference type="ARBA" id="ARBA00022552"/>
    </source>
</evidence>
<keyword evidence="2" id="KW-0698">rRNA processing</keyword>
<comment type="subcellular location">
    <subcellularLocation>
        <location evidence="1">Nucleus</location>
    </subcellularLocation>
</comment>
<evidence type="ECO:0000256" key="7">
    <source>
        <dbReference type="SAM" id="Phobius"/>
    </source>
</evidence>
<organism evidence="9 10">
    <name type="scientific">Scleroderma citrinum Foug A</name>
    <dbReference type="NCBI Taxonomy" id="1036808"/>
    <lineage>
        <taxon>Eukaryota</taxon>
        <taxon>Fungi</taxon>
        <taxon>Dikarya</taxon>
        <taxon>Basidiomycota</taxon>
        <taxon>Agaricomycotina</taxon>
        <taxon>Agaricomycetes</taxon>
        <taxon>Agaricomycetidae</taxon>
        <taxon>Boletales</taxon>
        <taxon>Sclerodermatineae</taxon>
        <taxon>Sclerodermataceae</taxon>
        <taxon>Scleroderma</taxon>
    </lineage>
</organism>
<dbReference type="GO" id="GO:0071036">
    <property type="term" value="P:nuclear polyadenylation-dependent snoRNA catabolic process"/>
    <property type="evidence" value="ECO:0007669"/>
    <property type="project" value="TreeGrafter"/>
</dbReference>
<feature type="compositionally biased region" description="Basic and acidic residues" evidence="6">
    <location>
        <begin position="862"/>
        <end position="875"/>
    </location>
</feature>
<protein>
    <recommendedName>
        <fullName evidence="8">HRDC domain-containing protein</fullName>
    </recommendedName>
</protein>
<dbReference type="GO" id="GO:0000175">
    <property type="term" value="F:3'-5'-RNA exonuclease activity"/>
    <property type="evidence" value="ECO:0007669"/>
    <property type="project" value="InterPro"/>
</dbReference>
<feature type="region of interest" description="Disordered" evidence="6">
    <location>
        <begin position="817"/>
        <end position="847"/>
    </location>
</feature>
<dbReference type="GO" id="GO:0000176">
    <property type="term" value="C:nuclear exosome (RNase complex)"/>
    <property type="evidence" value="ECO:0007669"/>
    <property type="project" value="InterPro"/>
</dbReference>
<evidence type="ECO:0000313" key="9">
    <source>
        <dbReference type="EMBL" id="KIM66881.1"/>
    </source>
</evidence>
<dbReference type="InterPro" id="IPR045092">
    <property type="entry name" value="Rrp6-like"/>
</dbReference>
<feature type="compositionally biased region" description="Polar residues" evidence="6">
    <location>
        <begin position="635"/>
        <end position="653"/>
    </location>
</feature>
<feature type="region of interest" description="Disordered" evidence="6">
    <location>
        <begin position="635"/>
        <end position="658"/>
    </location>
</feature>
<dbReference type="InParanoid" id="A0A0C3EG29"/>
<dbReference type="InterPro" id="IPR044876">
    <property type="entry name" value="HRDC_dom_sf"/>
</dbReference>
<dbReference type="InterPro" id="IPR010997">
    <property type="entry name" value="HRDC-like_sf"/>
</dbReference>
<dbReference type="GO" id="GO:0003727">
    <property type="term" value="F:single-stranded RNA binding"/>
    <property type="evidence" value="ECO:0007669"/>
    <property type="project" value="TreeGrafter"/>
</dbReference>
<dbReference type="SMART" id="SM00474">
    <property type="entry name" value="35EXOc"/>
    <property type="match status" value="1"/>
</dbReference>
<evidence type="ECO:0000259" key="8">
    <source>
        <dbReference type="PROSITE" id="PS50967"/>
    </source>
</evidence>
<feature type="region of interest" description="Disordered" evidence="6">
    <location>
        <begin position="232"/>
        <end position="259"/>
    </location>
</feature>
<dbReference type="GO" id="GO:0071040">
    <property type="term" value="P:nuclear polyadenylation-dependent antisense transcript catabolic process"/>
    <property type="evidence" value="ECO:0007669"/>
    <property type="project" value="TreeGrafter"/>
</dbReference>
<dbReference type="FunCoup" id="A0A0C3EG29">
    <property type="interactions" value="796"/>
</dbReference>
<keyword evidence="7" id="KW-0812">Transmembrane</keyword>
<sequence length="1016" mass="111504">MSTLKRDTFDAHSSAMQAAALDATRLAASSLPSDLIFHRSIDPLLGRDVDALSARVLDLTNRLIRLSSKVGPAKITSLQGEEDVVDEFARNIVDAMEGVLERTDSSLDDFLGTKKGPSIQVSVSSAGPRQNNKVQVLPRGRLDPALTHASHLLKPQLKFRYALPNTDESPYVPVALIPHKWCAKVPLGYIFSDGSSVNEHIIQDEESTEEEEKKRSLHPYYYELTHPTYPDHVFRPPSSPVQPQPLEVSSSSCSNPASTSRHCTYVSTTEAFLCFANTISSVTELAIDLEHHSYRSYRGFLALMQISTRQEDFIVDLLVPEIREGLRQAKGRSFGKNENEQMAKEAGEIVARIFADPSVVKVFHGAESDVVWLQQDFNIFVVGLFDTFHASKVLGFPKHSLANLLETYCEFIPDKRYQLADWRIRPLPVEMLTYAQSDTHFLLYIYDKLRGALLDKAQGLPPSDPNHEAKTFIRTVLSRSARTSLRLHEVEAYDGESGSGSGGWDTLARKWNKSELTTAGERGYDLGEDGTGVLGAAYRAVHRWREMVAREEDESTRYVLPTHHLFFISERPPSSVSDLLSHFTRPGGGVGAIPPVLKRRGGELVDAVQTAVESVLSAGPSRSRGILIDELATKATEQLSPSNETEPTGVTPTSGESRLWSSAASSSFRATSRSVLFGINSSPPTAVLSGTGTRTYATARSSLLGDASQDIASQWSNSALVPSASTDRFSDIVDRVHRTLAIAPIVSAPTTAKEETETTISASDASNTTPSDLGKLVPVSHEPPPQAVNPVGAEPFRQSSSSTHVYTPITDDAIVIVGQSSARQRKRKREKSSGGASTPRPGQDTDVIAFDYSSVPNLLDGSMEREKVGENDGKNKKSRQSKSESSGVSFLVVQNWFLPLRNWMVIFLFCFSPCVTCYSGFFFLFTVHELMCNGLVPSQVLDFPRTPTSDPHEISERSRVVTKPTHSNENMTFLSCGGHTTMGTRFALHPSERFQDACPVPYIPYDGPICVHGSIP</sequence>
<dbReference type="HOGENOM" id="CLU_010129_3_0_1"/>
<dbReference type="GO" id="GO:0000467">
    <property type="term" value="P:exonucleolytic trimming to generate mature 3'-end of 5.8S rRNA from tricistronic rRNA transcript (SSU-rRNA, 5.8S rRNA, LSU-rRNA)"/>
    <property type="evidence" value="ECO:0007669"/>
    <property type="project" value="InterPro"/>
</dbReference>
<comment type="similarity">
    <text evidence="5">Belongs to the exosome component 10/RRP6 family.</text>
</comment>
<evidence type="ECO:0000256" key="5">
    <source>
        <dbReference type="ARBA" id="ARBA00043957"/>
    </source>
</evidence>
<keyword evidence="7" id="KW-0472">Membrane</keyword>
<evidence type="ECO:0000256" key="3">
    <source>
        <dbReference type="ARBA" id="ARBA00022835"/>
    </source>
</evidence>
<feature type="transmembrane region" description="Helical" evidence="7">
    <location>
        <begin position="903"/>
        <end position="925"/>
    </location>
</feature>
<dbReference type="GO" id="GO:0071051">
    <property type="term" value="P:poly(A)-dependent snoRNA 3'-end processing"/>
    <property type="evidence" value="ECO:0007669"/>
    <property type="project" value="TreeGrafter"/>
</dbReference>
<reference evidence="10" key="2">
    <citation type="submission" date="2015-01" db="EMBL/GenBank/DDBJ databases">
        <title>Evolutionary Origins and Diversification of the Mycorrhizal Mutualists.</title>
        <authorList>
            <consortium name="DOE Joint Genome Institute"/>
            <consortium name="Mycorrhizal Genomics Consortium"/>
            <person name="Kohler A."/>
            <person name="Kuo A."/>
            <person name="Nagy L.G."/>
            <person name="Floudas D."/>
            <person name="Copeland A."/>
            <person name="Barry K.W."/>
            <person name="Cichocki N."/>
            <person name="Veneault-Fourrey C."/>
            <person name="LaButti K."/>
            <person name="Lindquist E.A."/>
            <person name="Lipzen A."/>
            <person name="Lundell T."/>
            <person name="Morin E."/>
            <person name="Murat C."/>
            <person name="Riley R."/>
            <person name="Ohm R."/>
            <person name="Sun H."/>
            <person name="Tunlid A."/>
            <person name="Henrissat B."/>
            <person name="Grigoriev I.V."/>
            <person name="Hibbett D.S."/>
            <person name="Martin F."/>
        </authorList>
    </citation>
    <scope>NUCLEOTIDE SEQUENCE [LARGE SCALE GENOMIC DNA]</scope>
    <source>
        <strain evidence="10">Foug A</strain>
    </source>
</reference>
<keyword evidence="7" id="KW-1133">Transmembrane helix</keyword>
<dbReference type="OrthoDB" id="2250022at2759"/>
<dbReference type="PANTHER" id="PTHR12124">
    <property type="entry name" value="POLYMYOSITIS/SCLERODERMA AUTOANTIGEN-RELATED"/>
    <property type="match status" value="1"/>
</dbReference>
<dbReference type="SUPFAM" id="SSF47819">
    <property type="entry name" value="HRDC-like"/>
    <property type="match status" value="1"/>
</dbReference>
<keyword evidence="10" id="KW-1185">Reference proteome</keyword>
<feature type="domain" description="HRDC" evidence="8">
    <location>
        <begin position="531"/>
        <end position="618"/>
    </location>
</feature>
<dbReference type="GO" id="GO:0071039">
    <property type="term" value="P:nuclear polyadenylation-dependent CUT catabolic process"/>
    <property type="evidence" value="ECO:0007669"/>
    <property type="project" value="TreeGrafter"/>
</dbReference>
<dbReference type="InterPro" id="IPR012337">
    <property type="entry name" value="RNaseH-like_sf"/>
</dbReference>
<name>A0A0C3EG29_9AGAM</name>